<dbReference type="EC" id="4.2.1.32" evidence="4"/>
<name>A0ABX3F282_ACTNA</name>
<keyword evidence="3" id="KW-0456">Lyase</keyword>
<gene>
    <name evidence="8" type="ORF">BKH13_05600</name>
</gene>
<dbReference type="InterPro" id="IPR004647">
    <property type="entry name" value="Fe-S_hydro-lyase_TtdB-typ_cat"/>
</dbReference>
<organism evidence="8 9">
    <name type="scientific">Actinomyces naeslundii</name>
    <dbReference type="NCBI Taxonomy" id="1655"/>
    <lineage>
        <taxon>Bacteria</taxon>
        <taxon>Bacillati</taxon>
        <taxon>Actinomycetota</taxon>
        <taxon>Actinomycetes</taxon>
        <taxon>Actinomycetales</taxon>
        <taxon>Actinomycetaceae</taxon>
        <taxon>Actinomyces</taxon>
    </lineage>
</organism>
<evidence type="ECO:0000256" key="4">
    <source>
        <dbReference type="ARBA" id="ARBA00039027"/>
    </source>
</evidence>
<accession>A0ABX3F282</accession>
<proteinExistence type="inferred from homology"/>
<evidence type="ECO:0000256" key="5">
    <source>
        <dbReference type="ARBA" id="ARBA00039250"/>
    </source>
</evidence>
<comment type="caution">
    <text evidence="8">The sequence shown here is derived from an EMBL/GenBank/DDBJ whole genome shotgun (WGS) entry which is preliminary data.</text>
</comment>
<dbReference type="InterPro" id="IPR036660">
    <property type="entry name" value="Fe-S_hydroAse_TtdB_cat_sf"/>
</dbReference>
<dbReference type="Gene3D" id="3.20.130.10">
    <property type="entry name" value="Fe-S hydro-lyase, tartrate dehydratase beta-type, catalytic domain"/>
    <property type="match status" value="1"/>
</dbReference>
<dbReference type="RefSeq" id="WP_075406941.1">
    <property type="nucleotide sequence ID" value="NZ_CAURHQ010000037.1"/>
</dbReference>
<dbReference type="PANTHER" id="PTHR43351">
    <property type="entry name" value="L(+)-TARTRATE DEHYDRATASE SUBUNIT BETA"/>
    <property type="match status" value="1"/>
</dbReference>
<sequence>MSTTNETLPETTVRAGRHITLTTPIKREDLEGIRVGDVIFLDGHIVTCRDVAHRRLIELGRELPVDIREGAILHAGPIIRVIDEEAGRFEVVSVGPTTSMRMEKFEEEFIRRTGVRLIVGKGGMGPGTEAGCRTYGALHCVFPAGNAVIAATEVEEVEGGYWRELGMPETLWIFRVKQFGPLIVSIDAEGNNLFEQQKVVYNERKERALAALEQKVRYIK</sequence>
<dbReference type="PANTHER" id="PTHR43351:SF3">
    <property type="entry name" value="L(+)-TARTRATE DEHYDRATASE SUBUNIT BETA"/>
    <property type="match status" value="1"/>
</dbReference>
<evidence type="ECO:0000259" key="7">
    <source>
        <dbReference type="Pfam" id="PF05683"/>
    </source>
</evidence>
<dbReference type="Pfam" id="PF05683">
    <property type="entry name" value="Fumerase_C"/>
    <property type="match status" value="1"/>
</dbReference>
<evidence type="ECO:0000256" key="1">
    <source>
        <dbReference type="ARBA" id="ARBA00008876"/>
    </source>
</evidence>
<protein>
    <recommendedName>
        <fullName evidence="5">L(+)-tartrate dehydratase subunit beta</fullName>
        <ecNumber evidence="4">4.2.1.32</ecNumber>
    </recommendedName>
</protein>
<keyword evidence="9" id="KW-1185">Reference proteome</keyword>
<dbReference type="NCBIfam" id="NF006082">
    <property type="entry name" value="PRK08228.1"/>
    <property type="match status" value="1"/>
</dbReference>
<evidence type="ECO:0000313" key="9">
    <source>
        <dbReference type="Proteomes" id="UP000186781"/>
    </source>
</evidence>
<evidence type="ECO:0000256" key="3">
    <source>
        <dbReference type="ARBA" id="ARBA00023239"/>
    </source>
</evidence>
<dbReference type="Proteomes" id="UP000186781">
    <property type="component" value="Unassembled WGS sequence"/>
</dbReference>
<reference evidence="8 9" key="1">
    <citation type="submission" date="2016-12" db="EMBL/GenBank/DDBJ databases">
        <title>Genomic comparison of strains in the 'Actinomyces naeslundii' group.</title>
        <authorList>
            <person name="Mughal S.R."/>
            <person name="Do T."/>
            <person name="Gilbert S.C."/>
            <person name="Witherden E.A."/>
            <person name="Didelot X."/>
            <person name="Beighton D."/>
        </authorList>
    </citation>
    <scope>NUCLEOTIDE SEQUENCE [LARGE SCALE GENOMIC DNA]</scope>
    <source>
        <strain evidence="8 9">WE6B-3</strain>
    </source>
</reference>
<dbReference type="EMBL" id="MSKX01000016">
    <property type="protein sequence ID" value="OLO83881.1"/>
    <property type="molecule type" value="Genomic_DNA"/>
</dbReference>
<evidence type="ECO:0000256" key="6">
    <source>
        <dbReference type="ARBA" id="ARBA00049253"/>
    </source>
</evidence>
<dbReference type="NCBIfam" id="TIGR00723">
    <property type="entry name" value="ttdB_fumA_fumB"/>
    <property type="match status" value="1"/>
</dbReference>
<feature type="domain" description="Fe-S hydro-lyase tartrate dehydratase beta-type catalytic" evidence="7">
    <location>
        <begin position="7"/>
        <end position="196"/>
    </location>
</feature>
<dbReference type="SUPFAM" id="SSF117457">
    <property type="entry name" value="FumA C-terminal domain-like"/>
    <property type="match status" value="1"/>
</dbReference>
<comment type="similarity">
    <text evidence="1">Belongs to the class-I fumarase family.</text>
</comment>
<evidence type="ECO:0000256" key="2">
    <source>
        <dbReference type="ARBA" id="ARBA00011103"/>
    </source>
</evidence>
<comment type="subunit">
    <text evidence="2">Heterotetramer of two alpha and two beta subunits.</text>
</comment>
<comment type="catalytic activity">
    <reaction evidence="6">
        <text>(2R,3R)-tartrate = oxaloacetate + H2O</text>
        <dbReference type="Rhea" id="RHEA:15413"/>
        <dbReference type="ChEBI" id="CHEBI:15377"/>
        <dbReference type="ChEBI" id="CHEBI:16452"/>
        <dbReference type="ChEBI" id="CHEBI:30924"/>
        <dbReference type="EC" id="4.2.1.32"/>
    </reaction>
</comment>
<evidence type="ECO:0000313" key="8">
    <source>
        <dbReference type="EMBL" id="OLO83881.1"/>
    </source>
</evidence>